<reference evidence="2 3" key="1">
    <citation type="journal article" date="2015" name="Nature">
        <title>rRNA introns, odd ribosomes, and small enigmatic genomes across a large radiation of phyla.</title>
        <authorList>
            <person name="Brown C.T."/>
            <person name="Hug L.A."/>
            <person name="Thomas B.C."/>
            <person name="Sharon I."/>
            <person name="Castelle C.J."/>
            <person name="Singh A."/>
            <person name="Wilkins M.J."/>
            <person name="Williams K.H."/>
            <person name="Banfield J.F."/>
        </authorList>
    </citation>
    <scope>NUCLEOTIDE SEQUENCE [LARGE SCALE GENOMIC DNA]</scope>
</reference>
<dbReference type="Pfam" id="PF01966">
    <property type="entry name" value="HD"/>
    <property type="match status" value="1"/>
</dbReference>
<evidence type="ECO:0000259" key="1">
    <source>
        <dbReference type="Pfam" id="PF01966"/>
    </source>
</evidence>
<dbReference type="Proteomes" id="UP000033980">
    <property type="component" value="Unassembled WGS sequence"/>
</dbReference>
<name>A0A0G1D388_9BACT</name>
<evidence type="ECO:0000313" key="2">
    <source>
        <dbReference type="EMBL" id="KKS92390.1"/>
    </source>
</evidence>
<organism evidence="2 3">
    <name type="scientific">Candidatus Collierbacteria bacterium GW2011_GWC2_43_12</name>
    <dbReference type="NCBI Taxonomy" id="1618390"/>
    <lineage>
        <taxon>Bacteria</taxon>
        <taxon>Candidatus Collieribacteriota</taxon>
    </lineage>
</organism>
<dbReference type="AlphaFoldDB" id="A0A0G1D388"/>
<feature type="domain" description="HD" evidence="1">
    <location>
        <begin position="40"/>
        <end position="144"/>
    </location>
</feature>
<comment type="caution">
    <text evidence="2">The sequence shown here is derived from an EMBL/GenBank/DDBJ whole genome shotgun (WGS) entry which is preliminary data.</text>
</comment>
<dbReference type="InterPro" id="IPR006674">
    <property type="entry name" value="HD_domain"/>
</dbReference>
<protein>
    <recommendedName>
        <fullName evidence="1">HD domain-containing protein</fullName>
    </recommendedName>
</protein>
<dbReference type="Gene3D" id="1.10.3210.10">
    <property type="entry name" value="Hypothetical protein af1432"/>
    <property type="match status" value="1"/>
</dbReference>
<dbReference type="SUPFAM" id="SSF109604">
    <property type="entry name" value="HD-domain/PDEase-like"/>
    <property type="match status" value="1"/>
</dbReference>
<dbReference type="EMBL" id="LCFK01000046">
    <property type="protein sequence ID" value="KKS92390.1"/>
    <property type="molecule type" value="Genomic_DNA"/>
</dbReference>
<accession>A0A0G1D388</accession>
<evidence type="ECO:0000313" key="3">
    <source>
        <dbReference type="Proteomes" id="UP000033980"/>
    </source>
</evidence>
<gene>
    <name evidence="2" type="ORF">UV68_C0046G0004</name>
</gene>
<proteinExistence type="predicted"/>
<sequence length="202" mass="23298">MISEKDLERFLQQNIIIDLENGRPNDKPHTLLVVDEIKNIIENSPDLHLDRDVLIIAAYAHDWGYTGLLDPGVTIRLEHLGALKESHMALGAEKLAGLLKDYFFDYLTQEQKDRAIHLVLVHDKLASLIDPDEIVLMEADSLAGMESDVMGVFGDTESEDRYMRKSRDLRLSRFITDYSKKRFEVLFEKRKKLFEDSHLRAS</sequence>